<sequence length="679" mass="76710">METIEHVIPTSTRRVTQRRPRACTECARRKLRCSKVIPCSACMDRGISHSCRREKVWLRNRKADGQHTMARSNTSDDLEQRVDRVHHISQSLSPSPSRQPSPSTQESIGMPFMDTASPYVRSSPITPGSDNDRLPVNPTAACRETLSKHGSSSEPGIFPCLSTTSQSGLMKGVAQNTAVTLEFLALGRQHAMRLGHDLAPESRASLRSNSISIADSIVTPAQAVWLVEYHEKNISWMHNLLHMATFREQCDVFLESGAPISPLWLSLYYSVLSCTVYLTAPNLLQQCGIVHEQTLALHLHEKSIECLYASNFMVSHSIFSVQAICMLIHCGHNYGESDLISTLMGSAIRIAQSLGIHRLGSDKTANTIQSAELGNVKRQLINREVSKRVWWFLIRQDWLQIPFINTYTIHATQFNTPKPKNCVDSQIEIGKDGIVECRIDTYTQGSYTAVLNERYFLVSVLLWRTQDRLCLLGHPDRVPDGERRLYEEIITADTELRKIINRMPIFFREQRIQDKTLPVHILQQREVTQLSLSHKLSCLPIARKSLQSILALPENEYTWTARNMWTVNTHIITAVIALLFEQLFASSSGLSLFEVDEIKNLAQRLLQLLRDTSTTSQISRKGVRIIECLLELRETISSGNCGDFDLEQIISYVKLDVLQHMQIPSQTGVHGSVFGDVNW</sequence>
<gene>
    <name evidence="9" type="ORF">ASPNIDRAFT_41246</name>
</gene>
<feature type="compositionally biased region" description="Low complexity" evidence="7">
    <location>
        <begin position="89"/>
        <end position="107"/>
    </location>
</feature>
<evidence type="ECO:0000256" key="4">
    <source>
        <dbReference type="ARBA" id="ARBA00023125"/>
    </source>
</evidence>
<evidence type="ECO:0000256" key="3">
    <source>
        <dbReference type="ARBA" id="ARBA00023015"/>
    </source>
</evidence>
<proteinExistence type="predicted"/>
<dbReference type="OrthoDB" id="410267at2759"/>
<comment type="caution">
    <text evidence="9">The sequence shown here is derived from an EMBL/GenBank/DDBJ whole genome shotgun (WGS) entry which is preliminary data.</text>
</comment>
<dbReference type="InterPro" id="IPR050613">
    <property type="entry name" value="Sec_Metabolite_Reg"/>
</dbReference>
<dbReference type="GO" id="GO:0008270">
    <property type="term" value="F:zinc ion binding"/>
    <property type="evidence" value="ECO:0007669"/>
    <property type="project" value="InterPro"/>
</dbReference>
<evidence type="ECO:0000256" key="5">
    <source>
        <dbReference type="ARBA" id="ARBA00023163"/>
    </source>
</evidence>
<keyword evidence="6" id="KW-0539">Nucleus</keyword>
<dbReference type="CDD" id="cd00067">
    <property type="entry name" value="GAL4"/>
    <property type="match status" value="1"/>
</dbReference>
<evidence type="ECO:0000259" key="8">
    <source>
        <dbReference type="PROSITE" id="PS50048"/>
    </source>
</evidence>
<evidence type="ECO:0000256" key="6">
    <source>
        <dbReference type="ARBA" id="ARBA00023242"/>
    </source>
</evidence>
<dbReference type="GO" id="GO:0006351">
    <property type="term" value="P:DNA-templated transcription"/>
    <property type="evidence" value="ECO:0007669"/>
    <property type="project" value="InterPro"/>
</dbReference>
<keyword evidence="5" id="KW-0804">Transcription</keyword>
<dbReference type="PROSITE" id="PS00463">
    <property type="entry name" value="ZN2_CY6_FUNGAL_1"/>
    <property type="match status" value="1"/>
</dbReference>
<feature type="domain" description="Zn(2)-C6 fungal-type" evidence="8">
    <location>
        <begin position="22"/>
        <end position="53"/>
    </location>
</feature>
<dbReference type="SMART" id="SM00066">
    <property type="entry name" value="GAL4"/>
    <property type="match status" value="1"/>
</dbReference>
<dbReference type="EMBL" id="ACJE01000013">
    <property type="protein sequence ID" value="EHA21833.1"/>
    <property type="molecule type" value="Genomic_DNA"/>
</dbReference>
<keyword evidence="4" id="KW-0238">DNA-binding</keyword>
<dbReference type="GO" id="GO:0000981">
    <property type="term" value="F:DNA-binding transcription factor activity, RNA polymerase II-specific"/>
    <property type="evidence" value="ECO:0007669"/>
    <property type="project" value="InterPro"/>
</dbReference>
<dbReference type="InterPro" id="IPR036864">
    <property type="entry name" value="Zn2-C6_fun-type_DNA-bd_sf"/>
</dbReference>
<dbReference type="GO" id="GO:0003677">
    <property type="term" value="F:DNA binding"/>
    <property type="evidence" value="ECO:0007669"/>
    <property type="project" value="UniProtKB-KW"/>
</dbReference>
<dbReference type="GO" id="GO:0005634">
    <property type="term" value="C:nucleus"/>
    <property type="evidence" value="ECO:0007669"/>
    <property type="project" value="UniProtKB-SubCell"/>
</dbReference>
<dbReference type="SUPFAM" id="SSF57701">
    <property type="entry name" value="Zn2/Cys6 DNA-binding domain"/>
    <property type="match status" value="1"/>
</dbReference>
<reference evidence="9 10" key="1">
    <citation type="journal article" date="2011" name="Genome Res.">
        <title>Comparative genomics of citric-acid-producing Aspergillus niger ATCC 1015 versus enzyme-producing CBS 513.88.</title>
        <authorList>
            <person name="Andersen M.R."/>
            <person name="Salazar M.P."/>
            <person name="Schaap P.J."/>
            <person name="van de Vondervoort P.J."/>
            <person name="Culley D."/>
            <person name="Thykaer J."/>
            <person name="Frisvad J.C."/>
            <person name="Nielsen K.F."/>
            <person name="Albang R."/>
            <person name="Albermann K."/>
            <person name="Berka R.M."/>
            <person name="Braus G.H."/>
            <person name="Braus-Stromeyer S.A."/>
            <person name="Corrochano L.M."/>
            <person name="Dai Z."/>
            <person name="van Dijck P.W."/>
            <person name="Hofmann G."/>
            <person name="Lasure L.L."/>
            <person name="Magnuson J.K."/>
            <person name="Menke H."/>
            <person name="Meijer M."/>
            <person name="Meijer S.L."/>
            <person name="Nielsen J.B."/>
            <person name="Nielsen M.L."/>
            <person name="van Ooyen A.J."/>
            <person name="Pel H.J."/>
            <person name="Poulsen L."/>
            <person name="Samson R.A."/>
            <person name="Stam H."/>
            <person name="Tsang A."/>
            <person name="van den Brink J.M."/>
            <person name="Atkins A."/>
            <person name="Aerts A."/>
            <person name="Shapiro H."/>
            <person name="Pangilinan J."/>
            <person name="Salamov A."/>
            <person name="Lou Y."/>
            <person name="Lindquist E."/>
            <person name="Lucas S."/>
            <person name="Grimwood J."/>
            <person name="Grigoriev I.V."/>
            <person name="Kubicek C.P."/>
            <person name="Martinez D."/>
            <person name="van Peij N.N."/>
            <person name="Roubos J.A."/>
            <person name="Nielsen J."/>
            <person name="Baker S.E."/>
        </authorList>
    </citation>
    <scope>NUCLEOTIDE SEQUENCE [LARGE SCALE GENOMIC DNA]</scope>
    <source>
        <strain evidence="10">ATCC 1015 / CBS 113.46 / FGSC A1144 / LSHB Ac4 / NCTC 3858a / NRRL 328 / USDA 3528.7</strain>
    </source>
</reference>
<dbReference type="GO" id="GO:0009893">
    <property type="term" value="P:positive regulation of metabolic process"/>
    <property type="evidence" value="ECO:0007669"/>
    <property type="project" value="UniProtKB-ARBA"/>
</dbReference>
<dbReference type="InterPro" id="IPR001138">
    <property type="entry name" value="Zn2Cys6_DnaBD"/>
</dbReference>
<dbReference type="PANTHER" id="PTHR31001:SF76">
    <property type="entry name" value="ZN(2)-C6 FUNGAL-TYPE DOMAIN-CONTAINING PROTEIN"/>
    <property type="match status" value="1"/>
</dbReference>
<dbReference type="STRING" id="380704.G3Y5G8"/>
<name>G3Y5G8_ASPNA</name>
<protein>
    <recommendedName>
        <fullName evidence="8">Zn(2)-C6 fungal-type domain-containing protein</fullName>
    </recommendedName>
</protein>
<dbReference type="Gene3D" id="4.10.240.10">
    <property type="entry name" value="Zn(2)-C6 fungal-type DNA-binding domain"/>
    <property type="match status" value="1"/>
</dbReference>
<dbReference type="Pfam" id="PF04082">
    <property type="entry name" value="Fungal_trans"/>
    <property type="match status" value="1"/>
</dbReference>
<evidence type="ECO:0000256" key="7">
    <source>
        <dbReference type="SAM" id="MobiDB-lite"/>
    </source>
</evidence>
<evidence type="ECO:0000256" key="1">
    <source>
        <dbReference type="ARBA" id="ARBA00004123"/>
    </source>
</evidence>
<dbReference type="InterPro" id="IPR007219">
    <property type="entry name" value="XnlR_reg_dom"/>
</dbReference>
<evidence type="ECO:0000313" key="10">
    <source>
        <dbReference type="Proteomes" id="UP000009038"/>
    </source>
</evidence>
<keyword evidence="2" id="KW-0479">Metal-binding</keyword>
<dbReference type="Proteomes" id="UP000009038">
    <property type="component" value="Unassembled WGS sequence"/>
</dbReference>
<keyword evidence="3" id="KW-0805">Transcription regulation</keyword>
<dbReference type="PANTHER" id="PTHR31001">
    <property type="entry name" value="UNCHARACTERIZED TRANSCRIPTIONAL REGULATORY PROTEIN"/>
    <property type="match status" value="1"/>
</dbReference>
<dbReference type="PROSITE" id="PS50048">
    <property type="entry name" value="ZN2_CY6_FUNGAL_2"/>
    <property type="match status" value="1"/>
</dbReference>
<feature type="region of interest" description="Disordered" evidence="7">
    <location>
        <begin position="88"/>
        <end position="135"/>
    </location>
</feature>
<accession>G3Y5G8</accession>
<evidence type="ECO:0000256" key="2">
    <source>
        <dbReference type="ARBA" id="ARBA00022723"/>
    </source>
</evidence>
<dbReference type="AlphaFoldDB" id="G3Y5G8"/>
<evidence type="ECO:0000313" key="9">
    <source>
        <dbReference type="EMBL" id="EHA21833.1"/>
    </source>
</evidence>
<dbReference type="HOGENOM" id="CLU_013987_1_1_1"/>
<dbReference type="CDD" id="cd12148">
    <property type="entry name" value="fungal_TF_MHR"/>
    <property type="match status" value="1"/>
</dbReference>
<comment type="subcellular location">
    <subcellularLocation>
        <location evidence="1">Nucleus</location>
    </subcellularLocation>
</comment>
<organism evidence="9 10">
    <name type="scientific">Aspergillus niger (strain ATCC 1015 / CBS 113.46 / FGSC A1144 / LSHB Ac4 / NCTC 3858a / NRRL 328 / USDA 3528.7)</name>
    <dbReference type="NCBI Taxonomy" id="380704"/>
    <lineage>
        <taxon>Eukaryota</taxon>
        <taxon>Fungi</taxon>
        <taxon>Dikarya</taxon>
        <taxon>Ascomycota</taxon>
        <taxon>Pezizomycotina</taxon>
        <taxon>Eurotiomycetes</taxon>
        <taxon>Eurotiomycetidae</taxon>
        <taxon>Eurotiales</taxon>
        <taxon>Aspergillaceae</taxon>
        <taxon>Aspergillus</taxon>
        <taxon>Aspergillus subgen. Circumdati</taxon>
    </lineage>
</organism>